<organism evidence="6 7">
    <name type="scientific">Christiangramia fulva</name>
    <dbReference type="NCBI Taxonomy" id="2126553"/>
    <lineage>
        <taxon>Bacteria</taxon>
        <taxon>Pseudomonadati</taxon>
        <taxon>Bacteroidota</taxon>
        <taxon>Flavobacteriia</taxon>
        <taxon>Flavobacteriales</taxon>
        <taxon>Flavobacteriaceae</taxon>
        <taxon>Christiangramia</taxon>
    </lineage>
</organism>
<dbReference type="InterPro" id="IPR025887">
    <property type="entry name" value="Glyco_hydro_31_N_dom"/>
</dbReference>
<dbReference type="Gene3D" id="2.60.40.10">
    <property type="entry name" value="Immunoglobulins"/>
    <property type="match status" value="1"/>
</dbReference>
<dbReference type="PROSITE" id="PS51766">
    <property type="entry name" value="DOCKERIN"/>
    <property type="match status" value="1"/>
</dbReference>
<dbReference type="Gene3D" id="3.20.20.80">
    <property type="entry name" value="Glycosidases"/>
    <property type="match status" value="1"/>
</dbReference>
<evidence type="ECO:0000259" key="5">
    <source>
        <dbReference type="PROSITE" id="PS51766"/>
    </source>
</evidence>
<dbReference type="Proteomes" id="UP000241507">
    <property type="component" value="Chromosome"/>
</dbReference>
<proteinExistence type="inferred from homology"/>
<feature type="domain" description="Fibronectin type-III" evidence="4">
    <location>
        <begin position="851"/>
        <end position="935"/>
    </location>
</feature>
<dbReference type="Gene3D" id="1.10.1330.10">
    <property type="entry name" value="Dockerin domain"/>
    <property type="match status" value="1"/>
</dbReference>
<reference evidence="7" key="1">
    <citation type="submission" date="2018-03" db="EMBL/GenBank/DDBJ databases">
        <title>Gramella fulva sp. nov., isolated from a dry surface of tidal flat.</title>
        <authorList>
            <person name="Hwang S.H."/>
            <person name="Hwang W.M."/>
            <person name="Kang K."/>
            <person name="Ahn T.-Y."/>
        </authorList>
    </citation>
    <scope>NUCLEOTIDE SEQUENCE [LARGE SCALE GENOMIC DNA]</scope>
    <source>
        <strain evidence="7">SH35</strain>
    </source>
</reference>
<dbReference type="Pfam" id="PF01055">
    <property type="entry name" value="Glyco_hydro_31_2nd"/>
    <property type="match status" value="1"/>
</dbReference>
<dbReference type="SUPFAM" id="SSF49384">
    <property type="entry name" value="Carbohydrate-binding domain"/>
    <property type="match status" value="1"/>
</dbReference>
<dbReference type="CDD" id="cd00063">
    <property type="entry name" value="FN3"/>
    <property type="match status" value="1"/>
</dbReference>
<dbReference type="Gene3D" id="2.60.40.1760">
    <property type="entry name" value="glycosyl hydrolase (family 31)"/>
    <property type="match status" value="1"/>
</dbReference>
<dbReference type="AlphaFoldDB" id="A0A2R3ZA95"/>
<name>A0A2R3ZA95_9FLAO</name>
<dbReference type="InterPro" id="IPR002105">
    <property type="entry name" value="Dockerin_1_rpt"/>
</dbReference>
<dbReference type="SUPFAM" id="SSF49785">
    <property type="entry name" value="Galactose-binding domain-like"/>
    <property type="match status" value="1"/>
</dbReference>
<dbReference type="PANTHER" id="PTHR43863:SF2">
    <property type="entry name" value="MALTASE-GLUCOAMYLASE"/>
    <property type="match status" value="1"/>
</dbReference>
<sequence>MKLKKFTKYFLLLIFLFFTITFCFAQKSTLDHPGEDWKLTKISETAIRIDQKNSSGIVVDFYGNRIFRLYQDMPFTGVHLPKANPPAKILVDNPKQPISGLQFSNNDTEIIIRTDAVKIVFNKTSGTFNVTDLESNHVVLEEVAPVQMDSTRVRIALREDPDEFFYGGGVQNGRFSHKGKTIAIENQNRWTDGGVASPKPFFWSTNGYGFMWYTFEKGEYDFGKKIPGNVLLSHNTDHLDVFFMIDKEPFEILNDYYQLTGNPVLIPKFGFYEGHLNAYNRDYWAEDKKEGITFENGKKYSESQTDSGGIKESLNGENNNYQFSARAVIDRYKKHDMPLGWILPNDGYGAGYGQTGTLEGNIQNLKEFGEYARAHGVQIGLWTQSDLHPKKGIDPLLQRDIIKEVGEAGVRVLKTDVAWVGSGYSFGLNGVADVGQIMPKYGHQARPFIITLDGWAGTQRYAAIWTGDQTGGLWEYIRFHIPTYIGAGLSGQPNITSDMDGIFGGENTLVNIRDFQWKTFTPMQLNMDGWGKNPKYPHALGEPATSINRNYLKLKSELLPYSYTIARTAVDSLPMIRPMFLEEKNNYTLGSATRYQFMYGPYFLVAPIYQNTNADSKGNDIRHGIYLPKGKWIDFFSGQEYEGGRVINSFWSPIWKLPVFVKKGAIIPLNNPNNNISEIDTQHRIYEIYPYGTTTFKQYDDDGKTTAYKKGEALYTLIESKLEDDHLTVMVHPSEGNFKGFEKEKSTEFRINLTKRPRKIKLKIDNKNIHLKEVTSLNKLKESQNAYYYNDDTDFNRFATKGSEFEKVKIRRNPQLIVKVQKADITTQALTVFIKGYEFNSPNQQKRSSGKLTPINQIKAKTSPYNIKLSWESVPNADYYEIKFNGLIYSTIKKEEYLIEYLQPEKTYSFQIRAVNKNEYSPWQEFSATTNANPLEFAIRGITAKTNVKNQPGDGIANLFDFDEGTLWHTQWGKSAVPFELVIDLNSFTKLDKLEYVPRSSGGNGIILKGAVSYSSDAQHWIPGGNIQWNNNSQNKHLKFTKQPVARYIKISVTEGVGGFGSGRELYVFRVPGASSYLPGDINNDQLIDSNDLTSYQNYTGLKLGDSDFEGYVSNGDVNKNGIIDAYDISNVAIKLEGGIAKTEKSDSIAGNIVLQTEKNRFDKGEIIQIKVIGKKMEGVNAFSFALPYDTSKFEYLGVEPLGTKEMKNFTNNRLHTNGQTILYPTFVNLGNKETLNGDLELMIIKLKAKRPVTYNLHLSQGIMVDKNLHSNSF</sequence>
<dbReference type="KEGG" id="grs:C7S20_18750"/>
<dbReference type="SUPFAM" id="SSF51011">
    <property type="entry name" value="Glycosyl hydrolase domain"/>
    <property type="match status" value="1"/>
</dbReference>
<protein>
    <submittedName>
        <fullName evidence="6">Alpha-xylosidase</fullName>
    </submittedName>
</protein>
<keyword evidence="2" id="KW-0732">Signal</keyword>
<dbReference type="OrthoDB" id="176168at2"/>
<dbReference type="Gene3D" id="2.60.40.1180">
    <property type="entry name" value="Golgi alpha-mannosidase II"/>
    <property type="match status" value="2"/>
</dbReference>
<dbReference type="InterPro" id="IPR018247">
    <property type="entry name" value="EF_Hand_1_Ca_BS"/>
</dbReference>
<dbReference type="PROSITE" id="PS00018">
    <property type="entry name" value="EF_HAND_1"/>
    <property type="match status" value="2"/>
</dbReference>
<dbReference type="Pfam" id="PF13802">
    <property type="entry name" value="Gal_mutarotas_2"/>
    <property type="match status" value="1"/>
</dbReference>
<feature type="chain" id="PRO_5015328099" evidence="2">
    <location>
        <begin position="26"/>
        <end position="1274"/>
    </location>
</feature>
<feature type="domain" description="Dockerin" evidence="5">
    <location>
        <begin position="1075"/>
        <end position="1145"/>
    </location>
</feature>
<dbReference type="InterPro" id="IPR016134">
    <property type="entry name" value="Dockerin_dom"/>
</dbReference>
<dbReference type="CDD" id="cd14254">
    <property type="entry name" value="Dockerin_II"/>
    <property type="match status" value="1"/>
</dbReference>
<dbReference type="InterPro" id="IPR000421">
    <property type="entry name" value="FA58C"/>
</dbReference>
<dbReference type="InterPro" id="IPR008965">
    <property type="entry name" value="CBM2/CBM3_carb-bd_dom_sf"/>
</dbReference>
<dbReference type="PROSITE" id="PS50022">
    <property type="entry name" value="FA58C_3"/>
    <property type="match status" value="1"/>
</dbReference>
<feature type="domain" description="F5/8 type C" evidence="3">
    <location>
        <begin position="927"/>
        <end position="1074"/>
    </location>
</feature>
<dbReference type="InterPro" id="IPR013783">
    <property type="entry name" value="Ig-like_fold"/>
</dbReference>
<dbReference type="InterPro" id="IPR033403">
    <property type="entry name" value="DUF5110"/>
</dbReference>
<dbReference type="Pfam" id="PF00754">
    <property type="entry name" value="F5_F8_type_C"/>
    <property type="match status" value="1"/>
</dbReference>
<dbReference type="CDD" id="cd06596">
    <property type="entry name" value="GH31_CPE1046"/>
    <property type="match status" value="1"/>
</dbReference>
<dbReference type="InterPro" id="IPR013780">
    <property type="entry name" value="Glyco_hydro_b"/>
</dbReference>
<dbReference type="PANTHER" id="PTHR43863">
    <property type="entry name" value="HYDROLASE, PUTATIVE (AFU_ORTHOLOGUE AFUA_1G03140)-RELATED"/>
    <property type="match status" value="1"/>
</dbReference>
<dbReference type="CDD" id="cd14752">
    <property type="entry name" value="GH31_N"/>
    <property type="match status" value="1"/>
</dbReference>
<dbReference type="SUPFAM" id="SSF63446">
    <property type="entry name" value="Type I dockerin domain"/>
    <property type="match status" value="1"/>
</dbReference>
<dbReference type="SUPFAM" id="SSF49265">
    <property type="entry name" value="Fibronectin type III"/>
    <property type="match status" value="1"/>
</dbReference>
<comment type="similarity">
    <text evidence="1">Belongs to the glycosyl hydrolase 31 family.</text>
</comment>
<evidence type="ECO:0000313" key="6">
    <source>
        <dbReference type="EMBL" id="AVR47124.1"/>
    </source>
</evidence>
<dbReference type="InterPro" id="IPR036439">
    <property type="entry name" value="Dockerin_dom_sf"/>
</dbReference>
<dbReference type="Pfam" id="PF00041">
    <property type="entry name" value="fn3"/>
    <property type="match status" value="1"/>
</dbReference>
<evidence type="ECO:0000313" key="7">
    <source>
        <dbReference type="Proteomes" id="UP000241507"/>
    </source>
</evidence>
<accession>A0A2R3ZA95</accession>
<evidence type="ECO:0000259" key="4">
    <source>
        <dbReference type="PROSITE" id="PS50853"/>
    </source>
</evidence>
<feature type="signal peptide" evidence="2">
    <location>
        <begin position="1"/>
        <end position="25"/>
    </location>
</feature>
<dbReference type="Pfam" id="PF17137">
    <property type="entry name" value="DUF5110"/>
    <property type="match status" value="1"/>
</dbReference>
<dbReference type="InterPro" id="IPR036116">
    <property type="entry name" value="FN3_sf"/>
</dbReference>
<dbReference type="InterPro" id="IPR017853">
    <property type="entry name" value="GH"/>
</dbReference>
<evidence type="ECO:0000259" key="3">
    <source>
        <dbReference type="PROSITE" id="PS50022"/>
    </source>
</evidence>
<dbReference type="InterPro" id="IPR000322">
    <property type="entry name" value="Glyco_hydro_31_TIM"/>
</dbReference>
<dbReference type="GO" id="GO:0030246">
    <property type="term" value="F:carbohydrate binding"/>
    <property type="evidence" value="ECO:0007669"/>
    <property type="project" value="InterPro"/>
</dbReference>
<dbReference type="Pfam" id="PF21365">
    <property type="entry name" value="Glyco_hydro_31_3rd"/>
    <property type="match status" value="1"/>
</dbReference>
<dbReference type="Pfam" id="PF00404">
    <property type="entry name" value="Dockerin_1"/>
    <property type="match status" value="1"/>
</dbReference>
<dbReference type="GO" id="GO:0004553">
    <property type="term" value="F:hydrolase activity, hydrolyzing O-glycosyl compounds"/>
    <property type="evidence" value="ECO:0007669"/>
    <property type="project" value="InterPro"/>
</dbReference>
<dbReference type="InterPro" id="IPR051816">
    <property type="entry name" value="Glycosyl_Hydrolase_31"/>
</dbReference>
<dbReference type="InterPro" id="IPR008979">
    <property type="entry name" value="Galactose-bd-like_sf"/>
</dbReference>
<dbReference type="SUPFAM" id="SSF74650">
    <property type="entry name" value="Galactose mutarotase-like"/>
    <property type="match status" value="1"/>
</dbReference>
<dbReference type="GO" id="GO:0000272">
    <property type="term" value="P:polysaccharide catabolic process"/>
    <property type="evidence" value="ECO:0007669"/>
    <property type="project" value="InterPro"/>
</dbReference>
<dbReference type="SUPFAM" id="SSF51445">
    <property type="entry name" value="(Trans)glycosidases"/>
    <property type="match status" value="1"/>
</dbReference>
<dbReference type="Gene3D" id="2.60.120.260">
    <property type="entry name" value="Galactose-binding domain-like"/>
    <property type="match status" value="1"/>
</dbReference>
<dbReference type="Gene3D" id="2.60.40.680">
    <property type="match status" value="1"/>
</dbReference>
<dbReference type="InterPro" id="IPR011013">
    <property type="entry name" value="Gal_mutarotase_sf_dom"/>
</dbReference>
<dbReference type="EMBL" id="CP028136">
    <property type="protein sequence ID" value="AVR47124.1"/>
    <property type="molecule type" value="Genomic_DNA"/>
</dbReference>
<dbReference type="SMART" id="SM00060">
    <property type="entry name" value="FN3"/>
    <property type="match status" value="1"/>
</dbReference>
<gene>
    <name evidence="6" type="ORF">C7S20_18750</name>
</gene>
<keyword evidence="7" id="KW-1185">Reference proteome</keyword>
<dbReference type="InterPro" id="IPR048395">
    <property type="entry name" value="Glyco_hydro_31_C"/>
</dbReference>
<dbReference type="PROSITE" id="PS50853">
    <property type="entry name" value="FN3"/>
    <property type="match status" value="1"/>
</dbReference>
<evidence type="ECO:0000256" key="2">
    <source>
        <dbReference type="SAM" id="SignalP"/>
    </source>
</evidence>
<dbReference type="InterPro" id="IPR003961">
    <property type="entry name" value="FN3_dom"/>
</dbReference>
<evidence type="ECO:0000256" key="1">
    <source>
        <dbReference type="ARBA" id="ARBA00007806"/>
    </source>
</evidence>